<dbReference type="SUPFAM" id="SSF47413">
    <property type="entry name" value="lambda repressor-like DNA-binding domains"/>
    <property type="match status" value="1"/>
</dbReference>
<dbReference type="GO" id="GO:0003677">
    <property type="term" value="F:DNA binding"/>
    <property type="evidence" value="ECO:0007669"/>
    <property type="project" value="InterPro"/>
</dbReference>
<reference evidence="2" key="2">
    <citation type="submission" date="2021-04" db="EMBL/GenBank/DDBJ databases">
        <authorList>
            <person name="Gilroy R."/>
        </authorList>
    </citation>
    <scope>NUCLEOTIDE SEQUENCE</scope>
    <source>
        <strain evidence="2">ChiSjej1B19-5720</strain>
    </source>
</reference>
<proteinExistence type="predicted"/>
<evidence type="ECO:0000259" key="1">
    <source>
        <dbReference type="PROSITE" id="PS50943"/>
    </source>
</evidence>
<dbReference type="PROSITE" id="PS50943">
    <property type="entry name" value="HTH_CROC1"/>
    <property type="match status" value="1"/>
</dbReference>
<reference evidence="2" key="1">
    <citation type="journal article" date="2021" name="PeerJ">
        <title>Extensive microbial diversity within the chicken gut microbiome revealed by metagenomics and culture.</title>
        <authorList>
            <person name="Gilroy R."/>
            <person name="Ravi A."/>
            <person name="Getino M."/>
            <person name="Pursley I."/>
            <person name="Horton D.L."/>
            <person name="Alikhan N.F."/>
            <person name="Baker D."/>
            <person name="Gharbi K."/>
            <person name="Hall N."/>
            <person name="Watson M."/>
            <person name="Adriaenssens E.M."/>
            <person name="Foster-Nyarko E."/>
            <person name="Jarju S."/>
            <person name="Secka A."/>
            <person name="Antonio M."/>
            <person name="Oren A."/>
            <person name="Chaudhuri R.R."/>
            <person name="La Ragione R."/>
            <person name="Hildebrand F."/>
            <person name="Pallen M.J."/>
        </authorList>
    </citation>
    <scope>NUCLEOTIDE SEQUENCE</scope>
    <source>
        <strain evidence="2">ChiSjej1B19-5720</strain>
    </source>
</reference>
<evidence type="ECO:0000313" key="3">
    <source>
        <dbReference type="Proteomes" id="UP000823842"/>
    </source>
</evidence>
<gene>
    <name evidence="2" type="ORF">IAA06_02630</name>
</gene>
<dbReference type="InterPro" id="IPR010982">
    <property type="entry name" value="Lambda_DNA-bd_dom_sf"/>
</dbReference>
<dbReference type="AlphaFoldDB" id="A0A9D2RUZ2"/>
<dbReference type="Gene3D" id="1.10.260.40">
    <property type="entry name" value="lambda repressor-like DNA-binding domains"/>
    <property type="match status" value="1"/>
</dbReference>
<protein>
    <submittedName>
        <fullName evidence="2">Helix-turn-helix domain-containing protein</fullName>
    </submittedName>
</protein>
<organism evidence="2 3">
    <name type="scientific">Candidatus Blautia faecavium</name>
    <dbReference type="NCBI Taxonomy" id="2838487"/>
    <lineage>
        <taxon>Bacteria</taxon>
        <taxon>Bacillati</taxon>
        <taxon>Bacillota</taxon>
        <taxon>Clostridia</taxon>
        <taxon>Lachnospirales</taxon>
        <taxon>Lachnospiraceae</taxon>
        <taxon>Blautia</taxon>
    </lineage>
</organism>
<evidence type="ECO:0000313" key="2">
    <source>
        <dbReference type="EMBL" id="HJB27672.1"/>
    </source>
</evidence>
<name>A0A9D2RUZ2_9FIRM</name>
<dbReference type="InterPro" id="IPR001387">
    <property type="entry name" value="Cro/C1-type_HTH"/>
</dbReference>
<dbReference type="CDD" id="cd00093">
    <property type="entry name" value="HTH_XRE"/>
    <property type="match status" value="1"/>
</dbReference>
<dbReference type="EMBL" id="DWYZ01000060">
    <property type="protein sequence ID" value="HJB27672.1"/>
    <property type="molecule type" value="Genomic_DNA"/>
</dbReference>
<dbReference type="Pfam" id="PF13443">
    <property type="entry name" value="HTH_26"/>
    <property type="match status" value="1"/>
</dbReference>
<comment type="caution">
    <text evidence="2">The sequence shown here is derived from an EMBL/GenBank/DDBJ whole genome shotgun (WGS) entry which is preliminary data.</text>
</comment>
<accession>A0A9D2RUZ2</accession>
<feature type="domain" description="HTH cro/C1-type" evidence="1">
    <location>
        <begin position="26"/>
        <end position="63"/>
    </location>
</feature>
<sequence length="482" mass="56298">MLAFSEILSRYITEKNIKVYSIVQYSGLDRSTMYQIINGKRTPASREVFQKIAEALHLTPLEYKEFYEAYLISRLGPETYYKRKSVENFILNFPNNFSRSESLKPKPLLHSALADRSDASPCTALSSQVEINYFLHYMLLNEANKKDGMIFLILQPDCDFLFSLLPGLKPSGNLRVEQIICMSKTVQLNEDQELFNLKYLKAMVPLYIAGMDYHPYYFYEDIHSHYYNLNIFPCLILTSDHAVVCTSDYQSGILFQDASVVSMLRELYFSYRSKCSSLFDLMNFIPTSNEAFQSGFYQKRPSYILQPDACMTPFLRKEILDHVIIPVFAERDNILGQLDALLTSYRQQLETENMQIYFTKNGMLEFAQTGRIKEIPDEFYHPFSPQERCSMMRDMLSCCEKGIYRILKRPLDHLTDNLHLCVNETFGYLLFNNMEQHTLCLVIHEPSILEVFVDYLKNLDESLFYSNEETVSFIQNIIKELE</sequence>
<dbReference type="SMART" id="SM00530">
    <property type="entry name" value="HTH_XRE"/>
    <property type="match status" value="1"/>
</dbReference>
<dbReference type="Proteomes" id="UP000823842">
    <property type="component" value="Unassembled WGS sequence"/>
</dbReference>